<accession>E4L8K9</accession>
<keyword evidence="7 10" id="KW-1133">Transmembrane helix</keyword>
<evidence type="ECO:0000256" key="8">
    <source>
        <dbReference type="ARBA" id="ARBA00023010"/>
    </source>
</evidence>
<proteinExistence type="inferred from homology"/>
<comment type="function">
    <text evidence="10">Involved in protein export. Participates in an early event of protein translocation.</text>
</comment>
<dbReference type="GO" id="GO:0009306">
    <property type="term" value="P:protein secretion"/>
    <property type="evidence" value="ECO:0007669"/>
    <property type="project" value="UniProtKB-UniRule"/>
</dbReference>
<evidence type="ECO:0000256" key="4">
    <source>
        <dbReference type="ARBA" id="ARBA00022475"/>
    </source>
</evidence>
<dbReference type="NCBIfam" id="TIGR00810">
    <property type="entry name" value="secG"/>
    <property type="match status" value="1"/>
</dbReference>
<evidence type="ECO:0000256" key="7">
    <source>
        <dbReference type="ARBA" id="ARBA00022989"/>
    </source>
</evidence>
<dbReference type="AlphaFoldDB" id="E4L8K9"/>
<evidence type="ECO:0000256" key="5">
    <source>
        <dbReference type="ARBA" id="ARBA00022692"/>
    </source>
</evidence>
<dbReference type="GO" id="GO:0043952">
    <property type="term" value="P:protein transport by the Sec complex"/>
    <property type="evidence" value="ECO:0007669"/>
    <property type="project" value="TreeGrafter"/>
</dbReference>
<keyword evidence="6 10" id="KW-0653">Protein transport</keyword>
<evidence type="ECO:0000256" key="10">
    <source>
        <dbReference type="RuleBase" id="RU365087"/>
    </source>
</evidence>
<dbReference type="eggNOG" id="COG1314">
    <property type="taxonomic scope" value="Bacteria"/>
</dbReference>
<evidence type="ECO:0000313" key="11">
    <source>
        <dbReference type="EMBL" id="EFR42873.1"/>
    </source>
</evidence>
<evidence type="ECO:0000256" key="9">
    <source>
        <dbReference type="ARBA" id="ARBA00023136"/>
    </source>
</evidence>
<dbReference type="Proteomes" id="UP000004594">
    <property type="component" value="Unassembled WGS sequence"/>
</dbReference>
<comment type="caution">
    <text evidence="10">Lacks conserved residue(s) required for the propagation of feature annotation.</text>
</comment>
<dbReference type="GO" id="GO:0065002">
    <property type="term" value="P:intracellular protein transmembrane transport"/>
    <property type="evidence" value="ECO:0007669"/>
    <property type="project" value="TreeGrafter"/>
</dbReference>
<evidence type="ECO:0000256" key="2">
    <source>
        <dbReference type="ARBA" id="ARBA00008445"/>
    </source>
</evidence>
<keyword evidence="3 10" id="KW-0813">Transport</keyword>
<dbReference type="PANTHER" id="PTHR34182">
    <property type="entry name" value="PROTEIN-EXPORT MEMBRANE PROTEIN SECG"/>
    <property type="match status" value="1"/>
</dbReference>
<keyword evidence="8 10" id="KW-0811">Translocation</keyword>
<reference evidence="11 12" key="1">
    <citation type="submission" date="2010-11" db="EMBL/GenBank/DDBJ databases">
        <authorList>
            <person name="Durkin A.S."/>
            <person name="Madupu R."/>
            <person name="Torralba M."/>
            <person name="Gillis M."/>
            <person name="Methe B."/>
            <person name="Sutton G."/>
            <person name="Nelson K.E."/>
        </authorList>
    </citation>
    <scope>NUCLEOTIDE SEQUENCE [LARGE SCALE GENOMIC DNA]</scope>
    <source>
        <strain evidence="11 12">UPII 345-E</strain>
    </source>
</reference>
<organism evidence="11 12">
    <name type="scientific">Dialister micraerophilus UPII 345-E</name>
    <dbReference type="NCBI Taxonomy" id="910314"/>
    <lineage>
        <taxon>Bacteria</taxon>
        <taxon>Bacillati</taxon>
        <taxon>Bacillota</taxon>
        <taxon>Negativicutes</taxon>
        <taxon>Veillonellales</taxon>
        <taxon>Veillonellaceae</taxon>
        <taxon>Dialister</taxon>
    </lineage>
</organism>
<comment type="similarity">
    <text evidence="2 10">Belongs to the SecG family.</text>
</comment>
<dbReference type="GO" id="GO:0015450">
    <property type="term" value="F:protein-transporting ATPase activity"/>
    <property type="evidence" value="ECO:0007669"/>
    <property type="project" value="UniProtKB-UniRule"/>
</dbReference>
<evidence type="ECO:0000256" key="1">
    <source>
        <dbReference type="ARBA" id="ARBA00004651"/>
    </source>
</evidence>
<comment type="subcellular location">
    <subcellularLocation>
        <location evidence="1 10">Cell membrane</location>
        <topology evidence="1 10">Multi-pass membrane protein</topology>
    </subcellularLocation>
</comment>
<name>E4L8K9_9FIRM</name>
<dbReference type="OrthoDB" id="1634603at2"/>
<dbReference type="RefSeq" id="WP_007554501.1">
    <property type="nucleotide sequence ID" value="NZ_AENT01000015.1"/>
</dbReference>
<keyword evidence="4 10" id="KW-1003">Cell membrane</keyword>
<keyword evidence="5 10" id="KW-0812">Transmembrane</keyword>
<dbReference type="InterPro" id="IPR004692">
    <property type="entry name" value="SecG"/>
</dbReference>
<evidence type="ECO:0000313" key="12">
    <source>
        <dbReference type="Proteomes" id="UP000004594"/>
    </source>
</evidence>
<sequence>MKFLLIGITMLISVLLIVVTIAQESKQPGMGSSIGGGTQAMAGGKARGKDAVLAKFTVIFGIAFAVLCILLGRFMNTF</sequence>
<protein>
    <recommendedName>
        <fullName evidence="10">Protein-export membrane protein SecG</fullName>
    </recommendedName>
</protein>
<keyword evidence="9 10" id="KW-0472">Membrane</keyword>
<dbReference type="PANTHER" id="PTHR34182:SF1">
    <property type="entry name" value="PROTEIN-EXPORT MEMBRANE PROTEIN SECG"/>
    <property type="match status" value="1"/>
</dbReference>
<dbReference type="PRINTS" id="PR01651">
    <property type="entry name" value="SECGEXPORT"/>
</dbReference>
<gene>
    <name evidence="11" type="primary">secG</name>
    <name evidence="11" type="ORF">HMPREF9220_0682</name>
</gene>
<dbReference type="GO" id="GO:0005886">
    <property type="term" value="C:plasma membrane"/>
    <property type="evidence" value="ECO:0007669"/>
    <property type="project" value="UniProtKB-SubCell"/>
</dbReference>
<feature type="transmembrane region" description="Helical" evidence="10">
    <location>
        <begin position="52"/>
        <end position="72"/>
    </location>
</feature>
<evidence type="ECO:0000256" key="3">
    <source>
        <dbReference type="ARBA" id="ARBA00022448"/>
    </source>
</evidence>
<comment type="caution">
    <text evidence="11">The sequence shown here is derived from an EMBL/GenBank/DDBJ whole genome shotgun (WGS) entry which is preliminary data.</text>
</comment>
<evidence type="ECO:0000256" key="6">
    <source>
        <dbReference type="ARBA" id="ARBA00022927"/>
    </source>
</evidence>
<dbReference type="Pfam" id="PF03840">
    <property type="entry name" value="SecG"/>
    <property type="match status" value="1"/>
</dbReference>
<dbReference type="EMBL" id="AENT01000015">
    <property type="protein sequence ID" value="EFR42873.1"/>
    <property type="molecule type" value="Genomic_DNA"/>
</dbReference>